<feature type="region of interest" description="Disordered" evidence="1">
    <location>
        <begin position="16"/>
        <end position="79"/>
    </location>
</feature>
<dbReference type="EMBL" id="BAABDD010000032">
    <property type="protein sequence ID" value="GAA3761195.1"/>
    <property type="molecule type" value="Genomic_DNA"/>
</dbReference>
<proteinExistence type="predicted"/>
<protein>
    <submittedName>
        <fullName evidence="2">Uncharacterized protein</fullName>
    </submittedName>
</protein>
<name>A0ABP7GFW1_9ACTN</name>
<dbReference type="Proteomes" id="UP001500908">
    <property type="component" value="Unassembled WGS sequence"/>
</dbReference>
<accession>A0ABP7GFW1</accession>
<comment type="caution">
    <text evidence="2">The sequence shown here is derived from an EMBL/GenBank/DDBJ whole genome shotgun (WGS) entry which is preliminary data.</text>
</comment>
<reference evidence="3" key="1">
    <citation type="journal article" date="2019" name="Int. J. Syst. Evol. Microbiol.">
        <title>The Global Catalogue of Microorganisms (GCM) 10K type strain sequencing project: providing services to taxonomists for standard genome sequencing and annotation.</title>
        <authorList>
            <consortium name="The Broad Institute Genomics Platform"/>
            <consortium name="The Broad Institute Genome Sequencing Center for Infectious Disease"/>
            <person name="Wu L."/>
            <person name="Ma J."/>
        </authorList>
    </citation>
    <scope>NUCLEOTIDE SEQUENCE [LARGE SCALE GENOMIC DNA]</scope>
    <source>
        <strain evidence="3">JCM 17137</strain>
    </source>
</reference>
<evidence type="ECO:0000256" key="1">
    <source>
        <dbReference type="SAM" id="MobiDB-lite"/>
    </source>
</evidence>
<feature type="compositionally biased region" description="Basic and acidic residues" evidence="1">
    <location>
        <begin position="30"/>
        <end position="41"/>
    </location>
</feature>
<evidence type="ECO:0000313" key="2">
    <source>
        <dbReference type="EMBL" id="GAA3761195.1"/>
    </source>
</evidence>
<evidence type="ECO:0000313" key="3">
    <source>
        <dbReference type="Proteomes" id="UP001500908"/>
    </source>
</evidence>
<gene>
    <name evidence="2" type="ORF">GCM10022402_43720</name>
</gene>
<feature type="compositionally biased region" description="Polar residues" evidence="1">
    <location>
        <begin position="43"/>
        <end position="55"/>
    </location>
</feature>
<keyword evidence="3" id="KW-1185">Reference proteome</keyword>
<organism evidence="2 3">
    <name type="scientific">Salinactinospora qingdaonensis</name>
    <dbReference type="NCBI Taxonomy" id="702744"/>
    <lineage>
        <taxon>Bacteria</taxon>
        <taxon>Bacillati</taxon>
        <taxon>Actinomycetota</taxon>
        <taxon>Actinomycetes</taxon>
        <taxon>Streptosporangiales</taxon>
        <taxon>Nocardiopsidaceae</taxon>
        <taxon>Salinactinospora</taxon>
    </lineage>
</organism>
<sequence length="79" mass="8446">MHSDLCFNRQLPLAVGKRARGGLTGGRGTKTADRGCQDRSAPRTPQGSTADTRGPSTVLRPALADGHTPPHVVPMHRHR</sequence>